<proteinExistence type="predicted"/>
<accession>A0A6H3UEN6</accession>
<name>A0A6H3UEN6_ACIBA</name>
<reference evidence="1" key="1">
    <citation type="submission" date="2020-08" db="EMBL/GenBank/DDBJ databases">
        <title>Diversity of carbapenem-resistant Acinetobacter baumannii and bacteriophage-mediated spread of the Oxa23 carbapenemase.</title>
        <authorList>
            <person name="Abouelfetouh A."/>
            <person name="Mattock J."/>
            <person name="Turner D."/>
            <person name="Li E."/>
            <person name="Evans B.A."/>
        </authorList>
    </citation>
    <scope>NUCLEOTIDE SEQUENCE</scope>
    <source>
        <strain evidence="1">A86</strain>
    </source>
</reference>
<evidence type="ECO:0000313" key="2">
    <source>
        <dbReference type="Proteomes" id="UP000634608"/>
    </source>
</evidence>
<dbReference type="Proteomes" id="UP000634608">
    <property type="component" value="Unassembled WGS sequence"/>
</dbReference>
<gene>
    <name evidence="1" type="ORF">IAG11_18555</name>
</gene>
<evidence type="ECO:0000313" key="1">
    <source>
        <dbReference type="EMBL" id="MBD0221873.1"/>
    </source>
</evidence>
<dbReference type="RefSeq" id="WP_166436875.1">
    <property type="nucleotide sequence ID" value="NZ_CACSGI010000105.1"/>
</dbReference>
<protein>
    <submittedName>
        <fullName evidence="1">Uncharacterized protein</fullName>
    </submittedName>
</protein>
<organism evidence="1 2">
    <name type="scientific">Acinetobacter baumannii</name>
    <dbReference type="NCBI Taxonomy" id="470"/>
    <lineage>
        <taxon>Bacteria</taxon>
        <taxon>Pseudomonadati</taxon>
        <taxon>Pseudomonadota</taxon>
        <taxon>Gammaproteobacteria</taxon>
        <taxon>Moraxellales</taxon>
        <taxon>Moraxellaceae</taxon>
        <taxon>Acinetobacter</taxon>
        <taxon>Acinetobacter calcoaceticus/baumannii complex</taxon>
    </lineage>
</organism>
<sequence>MTDIVEAKKNLDKYSEELNRYQNLSRTGLSRDEMLVIDNIILRLKNQINNLRSMLNA</sequence>
<dbReference type="EMBL" id="JACSVK010000097">
    <property type="protein sequence ID" value="MBD0221873.1"/>
    <property type="molecule type" value="Genomic_DNA"/>
</dbReference>
<dbReference type="AlphaFoldDB" id="A0A6H3UEN6"/>
<comment type="caution">
    <text evidence="1">The sequence shown here is derived from an EMBL/GenBank/DDBJ whole genome shotgun (WGS) entry which is preliminary data.</text>
</comment>